<dbReference type="AlphaFoldDB" id="A0A0P9RSH1"/>
<accession>A0A0P9RSH1</accession>
<gene>
    <name evidence="1" type="ORF">ALQ42_100838</name>
</gene>
<reference evidence="1 2" key="1">
    <citation type="submission" date="2018-08" db="EMBL/GenBank/DDBJ databases">
        <title>Recombination of ecologically and evolutionarily significant loci maintains genetic cohesion in the Pseudomonas syringae species complex.</title>
        <authorList>
            <person name="Dillon M."/>
            <person name="Thakur S."/>
            <person name="Almeida R.N.D."/>
            <person name="Weir B.S."/>
            <person name="Guttman D.S."/>
        </authorList>
    </citation>
    <scope>NUCLEOTIDE SEQUENCE [LARGE SCALE GENOMIC DNA]</scope>
    <source>
        <strain evidence="1 2">ICMP 6372</strain>
    </source>
</reference>
<proteinExistence type="predicted"/>
<organism evidence="1 2">
    <name type="scientific">Pseudomonas savastanoi pv. glycinea</name>
    <name type="common">Pseudomonas syringae pv. glycinea</name>
    <dbReference type="NCBI Taxonomy" id="318"/>
    <lineage>
        <taxon>Bacteria</taxon>
        <taxon>Pseudomonadati</taxon>
        <taxon>Pseudomonadota</taxon>
        <taxon>Gammaproteobacteria</taxon>
        <taxon>Pseudomonadales</taxon>
        <taxon>Pseudomonadaceae</taxon>
        <taxon>Pseudomonas</taxon>
    </lineage>
</organism>
<evidence type="ECO:0000313" key="2">
    <source>
        <dbReference type="Proteomes" id="UP000273536"/>
    </source>
</evidence>
<evidence type="ECO:0000313" key="1">
    <source>
        <dbReference type="EMBL" id="RMO35677.1"/>
    </source>
</evidence>
<dbReference type="EMBL" id="RBPS01000212">
    <property type="protein sequence ID" value="RMO35677.1"/>
    <property type="molecule type" value="Genomic_DNA"/>
</dbReference>
<evidence type="ECO:0008006" key="3">
    <source>
        <dbReference type="Google" id="ProtNLM"/>
    </source>
</evidence>
<dbReference type="Proteomes" id="UP000273536">
    <property type="component" value="Unassembled WGS sequence"/>
</dbReference>
<name>A0A0P9RSH1_PSESG</name>
<comment type="caution">
    <text evidence="1">The sequence shown here is derived from an EMBL/GenBank/DDBJ whole genome shotgun (WGS) entry which is preliminary data.</text>
</comment>
<sequence>MSERDLSAIIRRARTRRILRRWDWRSATRDSCVAGSTVRAFSGLLKPLRDESLSSWLSRMYQQHYVDSSFETEILRLLVRDPSVKGDLDLLYKSSAFMDMFSRSQRPHILANFGMVESNTVPPGVNDKYCRVCFRNDIRACYPPTWRKSWRVRGASVCVLHDRPVLLSRLIQRPKDLRDRGWQGFQEYLDSPLSRLDVDFALRRASPQGALANNRKLLLLTQRVQRWYQRALCQKAGQEVATGQAGRGLQFLMGLWLHQPVFKHLSPGIARAYFQVSTFGYPWSDADQSRTSPQVSIDTASPREIAVAYWLLGIAYGLITQEEGKLINQITRSEVAEFPTTRLQVAAATNRNYMEAGLARMLKEANESLTPEEFQSISWVFVRLLRPKDAP</sequence>
<protein>
    <recommendedName>
        <fullName evidence="3">TniQ protein</fullName>
    </recommendedName>
</protein>